<feature type="compositionally biased region" description="Low complexity" evidence="1">
    <location>
        <begin position="1"/>
        <end position="15"/>
    </location>
</feature>
<organism evidence="2 3">
    <name type="scientific">Cylicocyclus nassatus</name>
    <name type="common">Nematode worm</name>
    <dbReference type="NCBI Taxonomy" id="53992"/>
    <lineage>
        <taxon>Eukaryota</taxon>
        <taxon>Metazoa</taxon>
        <taxon>Ecdysozoa</taxon>
        <taxon>Nematoda</taxon>
        <taxon>Chromadorea</taxon>
        <taxon>Rhabditida</taxon>
        <taxon>Rhabditina</taxon>
        <taxon>Rhabditomorpha</taxon>
        <taxon>Strongyloidea</taxon>
        <taxon>Strongylidae</taxon>
        <taxon>Cylicocyclus</taxon>
    </lineage>
</organism>
<comment type="caution">
    <text evidence="2">The sequence shown here is derived from an EMBL/GenBank/DDBJ whole genome shotgun (WGS) entry which is preliminary data.</text>
</comment>
<dbReference type="Proteomes" id="UP001176961">
    <property type="component" value="Unassembled WGS sequence"/>
</dbReference>
<feature type="region of interest" description="Disordered" evidence="1">
    <location>
        <begin position="150"/>
        <end position="283"/>
    </location>
</feature>
<feature type="compositionally biased region" description="Polar residues" evidence="1">
    <location>
        <begin position="31"/>
        <end position="49"/>
    </location>
</feature>
<gene>
    <name evidence="2" type="ORF">CYNAS_LOCUS21821</name>
</gene>
<feature type="region of interest" description="Disordered" evidence="1">
    <location>
        <begin position="113"/>
        <end position="134"/>
    </location>
</feature>
<feature type="compositionally biased region" description="Polar residues" evidence="1">
    <location>
        <begin position="204"/>
        <end position="214"/>
    </location>
</feature>
<feature type="compositionally biased region" description="Acidic residues" evidence="1">
    <location>
        <begin position="155"/>
        <end position="199"/>
    </location>
</feature>
<feature type="compositionally biased region" description="Basic and acidic residues" evidence="1">
    <location>
        <begin position="50"/>
        <end position="62"/>
    </location>
</feature>
<keyword evidence="3" id="KW-1185">Reference proteome</keyword>
<evidence type="ECO:0000313" key="2">
    <source>
        <dbReference type="EMBL" id="CAJ0609838.1"/>
    </source>
</evidence>
<dbReference type="AlphaFoldDB" id="A0AA36HFU9"/>
<evidence type="ECO:0000256" key="1">
    <source>
        <dbReference type="SAM" id="MobiDB-lite"/>
    </source>
</evidence>
<reference evidence="2" key="1">
    <citation type="submission" date="2023-07" db="EMBL/GenBank/DDBJ databases">
        <authorList>
            <consortium name="CYATHOMIX"/>
        </authorList>
    </citation>
    <scope>NUCLEOTIDE SEQUENCE</scope>
    <source>
        <strain evidence="2">N/A</strain>
    </source>
</reference>
<name>A0AA36HFU9_CYLNA</name>
<sequence length="329" mass="37672">MSYSSSRYSSSYSSRYSDRYGDSSTRYGDTSRYTSKSDYSTSLGDSTSATEKDVSSTDDYRTRRSKYSAYYTSAYTTNDDYKFKDKKNEEKEEDIVEKDYTSYLDTKRGKLMKSDDITEKSREAEEEKRIDYGTDELEKTTTVVEAHVTTAKDYEAEDEKVVEDAEGVVGEEEDYEVEEEVAENEGGEEEEGEAEEEEAVQVVTKSFDQLTASEDLQPVVRAGNDEDTESNDAYKVTVYEDKDHSVDLANRSEQEYVKEKQKEGLEEKDEGKAERSNRIPLEQTIPRKKVSELIAKFNRGNVENEAVNWRYKTDSGIRTVGKVQSSFFN</sequence>
<proteinExistence type="predicted"/>
<feature type="region of interest" description="Disordered" evidence="1">
    <location>
        <begin position="1"/>
        <end position="63"/>
    </location>
</feature>
<feature type="compositionally biased region" description="Basic and acidic residues" evidence="1">
    <location>
        <begin position="238"/>
        <end position="277"/>
    </location>
</feature>
<dbReference type="EMBL" id="CATQJL010000326">
    <property type="protein sequence ID" value="CAJ0609838.1"/>
    <property type="molecule type" value="Genomic_DNA"/>
</dbReference>
<accession>A0AA36HFU9</accession>
<evidence type="ECO:0000313" key="3">
    <source>
        <dbReference type="Proteomes" id="UP001176961"/>
    </source>
</evidence>
<protein>
    <submittedName>
        <fullName evidence="2">Uncharacterized protein</fullName>
    </submittedName>
</protein>